<evidence type="ECO:0000313" key="2">
    <source>
        <dbReference type="Proteomes" id="UP000003452"/>
    </source>
</evidence>
<dbReference type="HOGENOM" id="CLU_3164801_0_0_10"/>
<reference evidence="1 2" key="1">
    <citation type="submission" date="2008-08" db="EMBL/GenBank/DDBJ databases">
        <title>Draft genome sequence of Bacteroides plebeius (DSM 17135).</title>
        <authorList>
            <person name="Sudarsanam P."/>
            <person name="Ley R."/>
            <person name="Guruge J."/>
            <person name="Turnbaugh P.J."/>
            <person name="Mahowald M."/>
            <person name="Liep D."/>
            <person name="Gordon J."/>
        </authorList>
    </citation>
    <scope>NUCLEOTIDE SEQUENCE [LARGE SCALE GENOMIC DNA]</scope>
    <source>
        <strain evidence="2">DSM 17135 / JCM 12973 / M2</strain>
    </source>
</reference>
<comment type="caution">
    <text evidence="1">The sequence shown here is derived from an EMBL/GenBank/DDBJ whole genome shotgun (WGS) entry which is preliminary data.</text>
</comment>
<accession>B5D0H3</accession>
<dbReference type="EMBL" id="ABQC02000021">
    <property type="protein sequence ID" value="EDY95017.1"/>
    <property type="molecule type" value="Genomic_DNA"/>
</dbReference>
<dbReference type="Proteomes" id="UP000003452">
    <property type="component" value="Unassembled WGS sequence"/>
</dbReference>
<sequence>MLRHHRKDISCTISIASGNNIEQLYPNRASDFYIAFLMELTDKTGKV</sequence>
<protein>
    <submittedName>
        <fullName evidence="1">Uncharacterized protein</fullName>
    </submittedName>
</protein>
<organism evidence="1 2">
    <name type="scientific">Phocaeicola plebeius (strain DSM 17135 / JCM 12973 / CCUG 54634 / M2)</name>
    <name type="common">Bacteroides plebeius</name>
    <dbReference type="NCBI Taxonomy" id="484018"/>
    <lineage>
        <taxon>Bacteria</taxon>
        <taxon>Pseudomonadati</taxon>
        <taxon>Bacteroidota</taxon>
        <taxon>Bacteroidia</taxon>
        <taxon>Bacteroidales</taxon>
        <taxon>Bacteroidaceae</taxon>
        <taxon>Phocaeicola</taxon>
    </lineage>
</organism>
<proteinExistence type="predicted"/>
<evidence type="ECO:0000313" key="1">
    <source>
        <dbReference type="EMBL" id="EDY95017.1"/>
    </source>
</evidence>
<reference evidence="1 2" key="2">
    <citation type="submission" date="2008-08" db="EMBL/GenBank/DDBJ databases">
        <authorList>
            <person name="Fulton L."/>
            <person name="Clifton S."/>
            <person name="Fulton B."/>
            <person name="Xu J."/>
            <person name="Minx P."/>
            <person name="Pepin K.H."/>
            <person name="Johnson M."/>
            <person name="Thiruvilangam P."/>
            <person name="Bhonagiri V."/>
            <person name="Nash W.E."/>
            <person name="Mardis E.R."/>
            <person name="Wilson R.K."/>
        </authorList>
    </citation>
    <scope>NUCLEOTIDE SEQUENCE [LARGE SCALE GENOMIC DNA]</scope>
    <source>
        <strain evidence="2">DSM 17135 / JCM 12973 / M2</strain>
    </source>
</reference>
<gene>
    <name evidence="1" type="ORF">BACPLE_02499</name>
</gene>
<name>B5D0H3_PHOPM</name>
<dbReference type="AlphaFoldDB" id="B5D0H3"/>